<gene>
    <name evidence="1" type="ORF">Raf01_53350</name>
</gene>
<dbReference type="RefSeq" id="WP_203920728.1">
    <property type="nucleotide sequence ID" value="NZ_BONZ01000050.1"/>
</dbReference>
<keyword evidence="2" id="KW-1185">Reference proteome</keyword>
<name>A0A8J3QUQ1_9ACTN</name>
<proteinExistence type="predicted"/>
<dbReference type="Proteomes" id="UP000642748">
    <property type="component" value="Unassembled WGS sequence"/>
</dbReference>
<dbReference type="AlphaFoldDB" id="A0A8J3QUQ1"/>
<organism evidence="1 2">
    <name type="scientific">Rugosimonospora africana</name>
    <dbReference type="NCBI Taxonomy" id="556532"/>
    <lineage>
        <taxon>Bacteria</taxon>
        <taxon>Bacillati</taxon>
        <taxon>Actinomycetota</taxon>
        <taxon>Actinomycetes</taxon>
        <taxon>Micromonosporales</taxon>
        <taxon>Micromonosporaceae</taxon>
        <taxon>Rugosimonospora</taxon>
    </lineage>
</organism>
<comment type="caution">
    <text evidence="1">The sequence shown here is derived from an EMBL/GenBank/DDBJ whole genome shotgun (WGS) entry which is preliminary data.</text>
</comment>
<evidence type="ECO:0000313" key="1">
    <source>
        <dbReference type="EMBL" id="GIH17163.1"/>
    </source>
</evidence>
<reference evidence="1" key="1">
    <citation type="submission" date="2021-01" db="EMBL/GenBank/DDBJ databases">
        <title>Whole genome shotgun sequence of Rugosimonospora africana NBRC 104875.</title>
        <authorList>
            <person name="Komaki H."/>
            <person name="Tamura T."/>
        </authorList>
    </citation>
    <scope>NUCLEOTIDE SEQUENCE</scope>
    <source>
        <strain evidence="1">NBRC 104875</strain>
    </source>
</reference>
<evidence type="ECO:0000313" key="2">
    <source>
        <dbReference type="Proteomes" id="UP000642748"/>
    </source>
</evidence>
<protein>
    <submittedName>
        <fullName evidence="1">Uncharacterized protein</fullName>
    </submittedName>
</protein>
<sequence length="352" mass="39501">MADEDVAWYQRMLDAQEDQFDAPWCWTVVQPLTMPVTVAEVARRLGGDPASIEQVAGWAYDETDALHLQQVGPAVVMCQTGGWEGVRDEALRWLSDGASVHSSWWSPANGRSFVCYAAFGRILTRLEHLDDDQPAGERPTALDEDRASLRDDLDYPSQLAFVERRTGIRLDPAWLDQPHATVVISTPIPDDPQPPGTFPRTDPDLAALFLLADESTQRDALRWVLDSVAEEHDLRGEPAVRAVLEALPRDWPAGEDLSAQLSALRFQLTQEVNASPGGSPERWRLYYRMRAVEAFGATVPNSRGGWYSPDTLWYAQQALQSQQRWPSIRAQLWQRVRPPRRSDPPPVVTAGR</sequence>
<accession>A0A8J3QUQ1</accession>
<dbReference type="EMBL" id="BONZ01000050">
    <property type="protein sequence ID" value="GIH17163.1"/>
    <property type="molecule type" value="Genomic_DNA"/>
</dbReference>